<evidence type="ECO:0000313" key="3">
    <source>
        <dbReference type="EMBL" id="MDF9278389.1"/>
    </source>
</evidence>
<dbReference type="PROSITE" id="PS51782">
    <property type="entry name" value="LYSM"/>
    <property type="match status" value="1"/>
</dbReference>
<gene>
    <name evidence="3" type="ORF">P4U43_11370</name>
</gene>
<dbReference type="CDD" id="cd00118">
    <property type="entry name" value="LysM"/>
    <property type="match status" value="1"/>
</dbReference>
<dbReference type="Gene3D" id="3.90.1720.10">
    <property type="entry name" value="endopeptidase domain like (from Nostoc punctiforme)"/>
    <property type="match status" value="1"/>
</dbReference>
<dbReference type="SUPFAM" id="SSF54106">
    <property type="entry name" value="LysM domain"/>
    <property type="match status" value="1"/>
</dbReference>
<evidence type="ECO:0000313" key="4">
    <source>
        <dbReference type="Proteomes" id="UP001220456"/>
    </source>
</evidence>
<dbReference type="RefSeq" id="WP_277358837.1">
    <property type="nucleotide sequence ID" value="NZ_JAROKN010000029.1"/>
</dbReference>
<dbReference type="EMBL" id="JAROKN010000029">
    <property type="protein sequence ID" value="MDF9278389.1"/>
    <property type="molecule type" value="Genomic_DNA"/>
</dbReference>
<keyword evidence="4" id="KW-1185">Reference proteome</keyword>
<name>A0ABT6CWD2_9MICC</name>
<protein>
    <submittedName>
        <fullName evidence="3">LysM peptidoglycan-binding domain-containing protein</fullName>
    </submittedName>
</protein>
<evidence type="ECO:0000259" key="2">
    <source>
        <dbReference type="PROSITE" id="PS51782"/>
    </source>
</evidence>
<proteinExistence type="predicted"/>
<dbReference type="InterPro" id="IPR038765">
    <property type="entry name" value="Papain-like_cys_pep_sf"/>
</dbReference>
<keyword evidence="1" id="KW-0732">Signal</keyword>
<sequence length="295" mass="29130">MSRNTPARHRATVTHSIALEGLSHSTKAGAVALGRPAIIIAATGGLVAGVGAPAQAGTYTQEAATTATQAPVPAPVAEVPAASSASVHTVVSGDTMGSIAARYGVELNTLLAQNNLSYTSIIYPGQQITVSGAAAASAGASVPAAPAAIPEAAPANEVSYTVGGQQEARISLASSSITPAQRSAPAPAVSSSGVGAALVASAYGQLGSIQDCTILVERALRSIGKSVGDLGPEQFYQYGTVVGTPAPGDLVIRPGHIGIYVGNGEVISSGMNGANLTLKHPLSDLAGSSYVRVNG</sequence>
<dbReference type="Pfam" id="PF01476">
    <property type="entry name" value="LysM"/>
    <property type="match status" value="1"/>
</dbReference>
<dbReference type="InterPro" id="IPR036779">
    <property type="entry name" value="LysM_dom_sf"/>
</dbReference>
<organism evidence="3 4">
    <name type="scientific">Arthrobacter vasquezii</name>
    <dbReference type="NCBI Taxonomy" id="2977629"/>
    <lineage>
        <taxon>Bacteria</taxon>
        <taxon>Bacillati</taxon>
        <taxon>Actinomycetota</taxon>
        <taxon>Actinomycetes</taxon>
        <taxon>Micrococcales</taxon>
        <taxon>Micrococcaceae</taxon>
        <taxon>Arthrobacter</taxon>
    </lineage>
</organism>
<feature type="domain" description="LysM" evidence="2">
    <location>
        <begin position="86"/>
        <end position="130"/>
    </location>
</feature>
<dbReference type="SMART" id="SM00257">
    <property type="entry name" value="LysM"/>
    <property type="match status" value="1"/>
</dbReference>
<dbReference type="Gene3D" id="3.10.350.10">
    <property type="entry name" value="LysM domain"/>
    <property type="match status" value="1"/>
</dbReference>
<dbReference type="Proteomes" id="UP001220456">
    <property type="component" value="Unassembled WGS sequence"/>
</dbReference>
<dbReference type="InterPro" id="IPR018392">
    <property type="entry name" value="LysM"/>
</dbReference>
<dbReference type="SUPFAM" id="SSF54001">
    <property type="entry name" value="Cysteine proteinases"/>
    <property type="match status" value="1"/>
</dbReference>
<reference evidence="3 4" key="1">
    <citation type="journal article" date="2023" name="Int. J. Syst. Evol. Microbiol.">
        <title>Arthrobacter vasquezii sp. nov., isolated from a soil sample from Union Glacier, Antarctica.</title>
        <authorList>
            <person name="Valenzuela-Ibaceta F."/>
            <person name="Carrasco V."/>
            <person name="Lagos-Moraga S."/>
            <person name="Dietz-Vargas C."/>
            <person name="Navarro C.A."/>
            <person name="Perez-Donoso J.M."/>
        </authorList>
    </citation>
    <scope>NUCLEOTIDE SEQUENCE [LARGE SCALE GENOMIC DNA]</scope>
    <source>
        <strain evidence="3 4">EH-1B-1</strain>
    </source>
</reference>
<accession>A0ABT6CWD2</accession>
<evidence type="ECO:0000256" key="1">
    <source>
        <dbReference type="ARBA" id="ARBA00022729"/>
    </source>
</evidence>
<comment type="caution">
    <text evidence="3">The sequence shown here is derived from an EMBL/GenBank/DDBJ whole genome shotgun (WGS) entry which is preliminary data.</text>
</comment>